<dbReference type="PANTHER" id="PTHR40061">
    <property type="entry name" value="SPORULATION PROTEIN YLMC-RELATED"/>
    <property type="match status" value="1"/>
</dbReference>
<reference evidence="2 3" key="1">
    <citation type="submission" date="2022-06" db="EMBL/GenBank/DDBJ databases">
        <title>Isolation of gut microbiota from human fecal samples.</title>
        <authorList>
            <person name="Pamer E.G."/>
            <person name="Barat B."/>
            <person name="Waligurski E."/>
            <person name="Medina S."/>
            <person name="Paddock L."/>
            <person name="Mostad J."/>
        </authorList>
    </citation>
    <scope>NUCLEOTIDE SEQUENCE [LARGE SCALE GENOMIC DNA]</scope>
    <source>
        <strain evidence="2 3">DFI.9.73</strain>
    </source>
</reference>
<dbReference type="Gene3D" id="2.30.30.240">
    <property type="entry name" value="PRC-barrel domain"/>
    <property type="match status" value="1"/>
</dbReference>
<evidence type="ECO:0000259" key="1">
    <source>
        <dbReference type="Pfam" id="PF05239"/>
    </source>
</evidence>
<dbReference type="RefSeq" id="WP_256192311.1">
    <property type="nucleotide sequence ID" value="NZ_JANFZH010000045.1"/>
</dbReference>
<keyword evidence="3" id="KW-1185">Reference proteome</keyword>
<feature type="domain" description="PRC-barrel" evidence="1">
    <location>
        <begin position="7"/>
        <end position="78"/>
    </location>
</feature>
<dbReference type="Pfam" id="PF05239">
    <property type="entry name" value="PRC"/>
    <property type="match status" value="1"/>
</dbReference>
<evidence type="ECO:0000313" key="3">
    <source>
        <dbReference type="Proteomes" id="UP001524473"/>
    </source>
</evidence>
<gene>
    <name evidence="2" type="ORF">NE695_15655</name>
</gene>
<sequence length="98" mass="11135">MSCRMGELRNKEVINVKDGTRIGFVCDVEIDTHTAVLTAVVVYGRLRLFGLLGREEDFVIPWQDIVLIGDDAVLVNFEEKDEKEKKGFLTSLLDKLCF</sequence>
<accession>A0ABT1S3F9</accession>
<organism evidence="2 3">
    <name type="scientific">Neglectibacter timonensis</name>
    <dbReference type="NCBI Taxonomy" id="1776382"/>
    <lineage>
        <taxon>Bacteria</taxon>
        <taxon>Bacillati</taxon>
        <taxon>Bacillota</taxon>
        <taxon>Clostridia</taxon>
        <taxon>Eubacteriales</taxon>
        <taxon>Oscillospiraceae</taxon>
        <taxon>Neglectibacter</taxon>
    </lineage>
</organism>
<dbReference type="EMBL" id="JANFZH010000045">
    <property type="protein sequence ID" value="MCQ4841348.1"/>
    <property type="molecule type" value="Genomic_DNA"/>
</dbReference>
<evidence type="ECO:0000313" key="2">
    <source>
        <dbReference type="EMBL" id="MCQ4841348.1"/>
    </source>
</evidence>
<dbReference type="Proteomes" id="UP001524473">
    <property type="component" value="Unassembled WGS sequence"/>
</dbReference>
<protein>
    <submittedName>
        <fullName evidence="2">YlmC/YmxH family sporulation protein</fullName>
    </submittedName>
</protein>
<dbReference type="NCBIfam" id="TIGR02888">
    <property type="entry name" value="spore_YlmC_YmxH"/>
    <property type="match status" value="1"/>
</dbReference>
<dbReference type="SUPFAM" id="SSF50346">
    <property type="entry name" value="PRC-barrel domain"/>
    <property type="match status" value="1"/>
</dbReference>
<dbReference type="InterPro" id="IPR011033">
    <property type="entry name" value="PRC_barrel-like_sf"/>
</dbReference>
<dbReference type="PANTHER" id="PTHR40061:SF1">
    <property type="entry name" value="SPORULATION PROTEIN YLMC-RELATED"/>
    <property type="match status" value="1"/>
</dbReference>
<dbReference type="InterPro" id="IPR014238">
    <property type="entry name" value="Spore_YlmC/YmxH"/>
</dbReference>
<dbReference type="InterPro" id="IPR027275">
    <property type="entry name" value="PRC-brl_dom"/>
</dbReference>
<proteinExistence type="predicted"/>
<comment type="caution">
    <text evidence="2">The sequence shown here is derived from an EMBL/GenBank/DDBJ whole genome shotgun (WGS) entry which is preliminary data.</text>
</comment>
<name>A0ABT1S3F9_9FIRM</name>